<gene>
    <name evidence="1" type="ORF">C4F49_02475</name>
</gene>
<evidence type="ECO:0000313" key="2">
    <source>
        <dbReference type="Proteomes" id="UP000616201"/>
    </source>
</evidence>
<keyword evidence="2" id="KW-1185">Reference proteome</keyword>
<name>A0A928USL2_9SPHI</name>
<comment type="caution">
    <text evidence="1">The sequence shown here is derived from an EMBL/GenBank/DDBJ whole genome shotgun (WGS) entry which is preliminary data.</text>
</comment>
<sequence>MKKPIMRPLSKTTIKVKPQKELPVNERKPFDLIIGEIYYFPSGHRNVVECRLIEIYQEGERERITVEIDAQVQSLAGTLSLYPYEIGQTPEEALQNRIT</sequence>
<accession>A0A928USL2</accession>
<evidence type="ECO:0000313" key="1">
    <source>
        <dbReference type="EMBL" id="MBE8712546.1"/>
    </source>
</evidence>
<dbReference type="RefSeq" id="WP_196934876.1">
    <property type="nucleotide sequence ID" value="NZ_MU158698.1"/>
</dbReference>
<reference evidence="1" key="1">
    <citation type="submission" date="2018-02" db="EMBL/GenBank/DDBJ databases">
        <authorList>
            <person name="Vasarhelyi B.M."/>
            <person name="Deshmukh S."/>
            <person name="Balint B."/>
            <person name="Kukolya J."/>
        </authorList>
    </citation>
    <scope>NUCLEOTIDE SEQUENCE</scope>
    <source>
        <strain evidence="1">KB22</strain>
    </source>
</reference>
<protein>
    <submittedName>
        <fullName evidence="1">Uncharacterized protein</fullName>
    </submittedName>
</protein>
<proteinExistence type="predicted"/>
<organism evidence="1 2">
    <name type="scientific">Sphingobacterium hungaricum</name>
    <dbReference type="NCBI Taxonomy" id="2082723"/>
    <lineage>
        <taxon>Bacteria</taxon>
        <taxon>Pseudomonadati</taxon>
        <taxon>Bacteroidota</taxon>
        <taxon>Sphingobacteriia</taxon>
        <taxon>Sphingobacteriales</taxon>
        <taxon>Sphingobacteriaceae</taxon>
        <taxon>Sphingobacterium</taxon>
    </lineage>
</organism>
<dbReference type="EMBL" id="PRDK01000001">
    <property type="protein sequence ID" value="MBE8712546.1"/>
    <property type="molecule type" value="Genomic_DNA"/>
</dbReference>
<dbReference type="AlphaFoldDB" id="A0A928USL2"/>
<dbReference type="Proteomes" id="UP000616201">
    <property type="component" value="Unassembled WGS sequence"/>
</dbReference>